<gene>
    <name evidence="3" type="ORF">GCM10008090_19060</name>
</gene>
<feature type="transmembrane region" description="Helical" evidence="1">
    <location>
        <begin position="12"/>
        <end position="33"/>
    </location>
</feature>
<feature type="transmembrane region" description="Helical" evidence="1">
    <location>
        <begin position="396"/>
        <end position="422"/>
    </location>
</feature>
<organism evidence="3 4">
    <name type="scientific">Arenicella chitinivorans</name>
    <dbReference type="NCBI Taxonomy" id="1329800"/>
    <lineage>
        <taxon>Bacteria</taxon>
        <taxon>Pseudomonadati</taxon>
        <taxon>Pseudomonadota</taxon>
        <taxon>Gammaproteobacteria</taxon>
        <taxon>Arenicellales</taxon>
        <taxon>Arenicellaceae</taxon>
        <taxon>Arenicella</taxon>
    </lineage>
</organism>
<dbReference type="InterPro" id="IPR034015">
    <property type="entry name" value="M1_LTA4H"/>
</dbReference>
<name>A0A918RQN9_9GAMM</name>
<feature type="transmembrane region" description="Helical" evidence="1">
    <location>
        <begin position="149"/>
        <end position="168"/>
    </location>
</feature>
<evidence type="ECO:0000313" key="4">
    <source>
        <dbReference type="Proteomes" id="UP000614811"/>
    </source>
</evidence>
<dbReference type="InterPro" id="IPR027268">
    <property type="entry name" value="Peptidase_M4/M1_CTD_sf"/>
</dbReference>
<keyword evidence="1" id="KW-0812">Transmembrane</keyword>
<feature type="transmembrane region" description="Helical" evidence="1">
    <location>
        <begin position="559"/>
        <end position="581"/>
    </location>
</feature>
<feature type="transmembrane region" description="Helical" evidence="1">
    <location>
        <begin position="355"/>
        <end position="376"/>
    </location>
</feature>
<feature type="transmembrane region" description="Helical" evidence="1">
    <location>
        <begin position="53"/>
        <end position="74"/>
    </location>
</feature>
<keyword evidence="1" id="KW-1133">Transmembrane helix</keyword>
<dbReference type="RefSeq" id="WP_189400180.1">
    <property type="nucleotide sequence ID" value="NZ_BMXA01000002.1"/>
</dbReference>
<sequence>MFLKMLAFEWRYFVRQPSFIVTCLVFFLLPFLAMVVPQVQIGSGGNVLFNSPYAIAQVLLILSIFSMFMVVNFVGDTALRNETSQMAEIIYTKPIRPLGYQLGRFVGAYLICVTVFAMVPLGTLVGTWMPSVDSERLGPLNLAAYLQPFVIFSITTLFILAAVFYAVAQRSRSLMLVYMFALGLFVAYTLAGQVFDEPHQRFMRAITDPFGLNAYRDFTRYWTPFERNGALAGMTGVILQNRLLWLGIGVAALLLGGRLFRPLTVFNRAVKPAKQQADHAPAPTLTFHRTKGSAGKWWPQFITRTKFEMRQVFLSPAFLLLSAFSAMQLIAQMLLGGGSFGTENWPLTKNMVDMVVGGFALLTIIVVAYYTAEVVWREHTVGMHELVDSTPASNSVFWASKVVAVVAVLVAIHLFAMAITIVYQLLSGYTNLDLVQYGVSVFYFYLLPITMLVILAFFIQTLSPGKYIGLLIFFAYAMMELVLPQLGIEHNMANYGGSPDLVYSDMNGYGLFLAPHNWYMLYWSGLAVVFAVLSYGLWRRGTLTSLKSRWRLLGYQLGRGGFATIAVALMVFVAAGSYIFYNTRVLNTFVGAEQFKDRQAKYEKNYSQYRDDPLPITKRVDVEVAIYPADRRVVATANIDVVNTGQEPIERFLVSLPQHLKTGTVAIHGGKFELSDPELRAGWFVFNTPMQPGERRAGVLTAEIDHQGFKDRGHDFTVVENGTFINNAQLLPQFGYQSRFQLVDQHDRRKRDLEPVQRAYLLEDESRYTESFFDRSIDFIEFSATISTDADQIAMAPGYLEKEWQKDGRRYFRYVMDQPMVNFFSITSGRYAVLNESHDGVAIEVYYHPEHNWNLQTMVDSTKDSLNYFQAAFGPYQHKQFRIIEFPGYRSFAQSFANTIPYSEEIGFTADLRDEDNIDYVYYVTAHEMAHQWWGHQLGAANVQGSAILSETLSQYSALVVMQQRYGETALRKFLTYELDRYLTGRTSELIEEMPLLRAEDQSYIHYRKGSVVMMALRHHLGETRINAALKALLEEYRYQSDPYPTTLDLVRHLKTGTSDTEQDLIDALFNQITLYDLRAEEVAQQALEDGRYELSFTVHAQQFSADGTGKETEQPFSESVEIVTFDGDPNDFAAGSKVLDQKRVTLVSGSNTVKLVVDSLPKYIGVDPFVRFIDRDTGNNILKL</sequence>
<keyword evidence="4" id="KW-1185">Reference proteome</keyword>
<dbReference type="Pfam" id="PF01433">
    <property type="entry name" value="Peptidase_M1"/>
    <property type="match status" value="1"/>
</dbReference>
<feature type="transmembrane region" description="Helical" evidence="1">
    <location>
        <begin position="467"/>
        <end position="488"/>
    </location>
</feature>
<reference evidence="3" key="2">
    <citation type="submission" date="2020-09" db="EMBL/GenBank/DDBJ databases">
        <authorList>
            <person name="Sun Q."/>
            <person name="Kim S."/>
        </authorList>
    </citation>
    <scope>NUCLEOTIDE SEQUENCE</scope>
    <source>
        <strain evidence="3">KCTC 12711</strain>
    </source>
</reference>
<keyword evidence="1" id="KW-0472">Membrane</keyword>
<dbReference type="Gene3D" id="1.10.390.10">
    <property type="entry name" value="Neutral Protease Domain 2"/>
    <property type="match status" value="1"/>
</dbReference>
<accession>A0A918RQN9</accession>
<dbReference type="SUPFAM" id="SSF55486">
    <property type="entry name" value="Metalloproteases ('zincins'), catalytic domain"/>
    <property type="match status" value="1"/>
</dbReference>
<dbReference type="PANTHER" id="PTHR45726">
    <property type="entry name" value="LEUKOTRIENE A-4 HYDROLASE"/>
    <property type="match status" value="1"/>
</dbReference>
<dbReference type="GO" id="GO:0008237">
    <property type="term" value="F:metallopeptidase activity"/>
    <property type="evidence" value="ECO:0007669"/>
    <property type="project" value="InterPro"/>
</dbReference>
<reference evidence="3" key="1">
    <citation type="journal article" date="2014" name="Int. J. Syst. Evol. Microbiol.">
        <title>Complete genome sequence of Corynebacterium casei LMG S-19264T (=DSM 44701T), isolated from a smear-ripened cheese.</title>
        <authorList>
            <consortium name="US DOE Joint Genome Institute (JGI-PGF)"/>
            <person name="Walter F."/>
            <person name="Albersmeier A."/>
            <person name="Kalinowski J."/>
            <person name="Ruckert C."/>
        </authorList>
    </citation>
    <scope>NUCLEOTIDE SEQUENCE</scope>
    <source>
        <strain evidence="3">KCTC 12711</strain>
    </source>
</reference>
<feature type="transmembrane region" description="Helical" evidence="1">
    <location>
        <begin position="519"/>
        <end position="538"/>
    </location>
</feature>
<dbReference type="PANTHER" id="PTHR45726:SF3">
    <property type="entry name" value="LEUKOTRIENE A-4 HYDROLASE"/>
    <property type="match status" value="1"/>
</dbReference>
<dbReference type="AlphaFoldDB" id="A0A918RQN9"/>
<comment type="caution">
    <text evidence="3">The sequence shown here is derived from an EMBL/GenBank/DDBJ whole genome shotgun (WGS) entry which is preliminary data.</text>
</comment>
<dbReference type="Proteomes" id="UP000614811">
    <property type="component" value="Unassembled WGS sequence"/>
</dbReference>
<proteinExistence type="predicted"/>
<feature type="domain" description="Peptidase M1 membrane alanine aminopeptidase" evidence="2">
    <location>
        <begin position="859"/>
        <end position="1059"/>
    </location>
</feature>
<dbReference type="GO" id="GO:0008270">
    <property type="term" value="F:zinc ion binding"/>
    <property type="evidence" value="ECO:0007669"/>
    <property type="project" value="InterPro"/>
</dbReference>
<feature type="transmembrane region" description="Helical" evidence="1">
    <location>
        <begin position="175"/>
        <end position="195"/>
    </location>
</feature>
<feature type="transmembrane region" description="Helical" evidence="1">
    <location>
        <begin position="442"/>
        <end position="460"/>
    </location>
</feature>
<feature type="transmembrane region" description="Helical" evidence="1">
    <location>
        <begin position="106"/>
        <end position="129"/>
    </location>
</feature>
<feature type="transmembrane region" description="Helical" evidence="1">
    <location>
        <begin position="312"/>
        <end position="335"/>
    </location>
</feature>
<evidence type="ECO:0000259" key="2">
    <source>
        <dbReference type="Pfam" id="PF01433"/>
    </source>
</evidence>
<protein>
    <submittedName>
        <fullName evidence="3">Membrane protein</fullName>
    </submittedName>
</protein>
<feature type="transmembrane region" description="Helical" evidence="1">
    <location>
        <begin position="243"/>
        <end position="260"/>
    </location>
</feature>
<evidence type="ECO:0000313" key="3">
    <source>
        <dbReference type="EMBL" id="GHA09273.1"/>
    </source>
</evidence>
<dbReference type="EMBL" id="BMXA01000002">
    <property type="protein sequence ID" value="GHA09273.1"/>
    <property type="molecule type" value="Genomic_DNA"/>
</dbReference>
<evidence type="ECO:0000256" key="1">
    <source>
        <dbReference type="SAM" id="Phobius"/>
    </source>
</evidence>
<dbReference type="InterPro" id="IPR014782">
    <property type="entry name" value="Peptidase_M1_dom"/>
</dbReference>